<dbReference type="RefSeq" id="WP_142092954.1">
    <property type="nucleotide sequence ID" value="NZ_BAAAMD010000001.1"/>
</dbReference>
<keyword evidence="3" id="KW-1185">Reference proteome</keyword>
<sequence length="79" mass="9219">MARKRGLDIFRKMVAPYLKTWMRSGAPARGVLKKKVYEMPGVHFRPLKYTKRTKADRKSRDVSSTTVAATRRRCPHHHP</sequence>
<dbReference type="Proteomes" id="UP000316196">
    <property type="component" value="Unassembled WGS sequence"/>
</dbReference>
<comment type="caution">
    <text evidence="2">The sequence shown here is derived from an EMBL/GenBank/DDBJ whole genome shotgun (WGS) entry which is preliminary data.</text>
</comment>
<evidence type="ECO:0000256" key="1">
    <source>
        <dbReference type="SAM" id="MobiDB-lite"/>
    </source>
</evidence>
<organism evidence="2 3">
    <name type="scientific">Propioniferax innocua</name>
    <dbReference type="NCBI Taxonomy" id="1753"/>
    <lineage>
        <taxon>Bacteria</taxon>
        <taxon>Bacillati</taxon>
        <taxon>Actinomycetota</taxon>
        <taxon>Actinomycetes</taxon>
        <taxon>Propionibacteriales</taxon>
        <taxon>Propionibacteriaceae</taxon>
        <taxon>Propioniferax</taxon>
    </lineage>
</organism>
<evidence type="ECO:0000313" key="2">
    <source>
        <dbReference type="EMBL" id="TQL63212.1"/>
    </source>
</evidence>
<gene>
    <name evidence="2" type="ORF">FB460_1013</name>
</gene>
<reference evidence="2 3" key="1">
    <citation type="submission" date="2019-06" db="EMBL/GenBank/DDBJ databases">
        <title>Sequencing the genomes of 1000 actinobacteria strains.</title>
        <authorList>
            <person name="Klenk H.-P."/>
        </authorList>
    </citation>
    <scope>NUCLEOTIDE SEQUENCE [LARGE SCALE GENOMIC DNA]</scope>
    <source>
        <strain evidence="2 3">DSM 8251</strain>
    </source>
</reference>
<name>A0A542ZS85_9ACTN</name>
<protein>
    <submittedName>
        <fullName evidence="2">Uncharacterized protein</fullName>
    </submittedName>
</protein>
<accession>A0A542ZS85</accession>
<evidence type="ECO:0000313" key="3">
    <source>
        <dbReference type="Proteomes" id="UP000316196"/>
    </source>
</evidence>
<feature type="region of interest" description="Disordered" evidence="1">
    <location>
        <begin position="51"/>
        <end position="79"/>
    </location>
</feature>
<feature type="compositionally biased region" description="Basic residues" evidence="1">
    <location>
        <begin position="70"/>
        <end position="79"/>
    </location>
</feature>
<dbReference type="EMBL" id="VFOR01000001">
    <property type="protein sequence ID" value="TQL63212.1"/>
    <property type="molecule type" value="Genomic_DNA"/>
</dbReference>
<proteinExistence type="predicted"/>
<dbReference type="AlphaFoldDB" id="A0A542ZS85"/>